<organism evidence="2 3">
    <name type="scientific">Rhizoctonia solani</name>
    <dbReference type="NCBI Taxonomy" id="456999"/>
    <lineage>
        <taxon>Eukaryota</taxon>
        <taxon>Fungi</taxon>
        <taxon>Dikarya</taxon>
        <taxon>Basidiomycota</taxon>
        <taxon>Agaricomycotina</taxon>
        <taxon>Agaricomycetes</taxon>
        <taxon>Cantharellales</taxon>
        <taxon>Ceratobasidiaceae</taxon>
        <taxon>Rhizoctonia</taxon>
    </lineage>
</organism>
<dbReference type="EMBL" id="CYGV01000446">
    <property type="protein sequence ID" value="CUA68522.1"/>
    <property type="molecule type" value="Genomic_DNA"/>
</dbReference>
<dbReference type="AlphaFoldDB" id="A0A0K6FR04"/>
<protein>
    <recommendedName>
        <fullName evidence="4">Transmembrane protein</fullName>
    </recommendedName>
</protein>
<keyword evidence="1" id="KW-1133">Transmembrane helix</keyword>
<evidence type="ECO:0000256" key="1">
    <source>
        <dbReference type="SAM" id="Phobius"/>
    </source>
</evidence>
<gene>
    <name evidence="2" type="ORF">RSOLAG22IIIB_03560</name>
</gene>
<feature type="transmembrane region" description="Helical" evidence="1">
    <location>
        <begin position="32"/>
        <end position="50"/>
    </location>
</feature>
<evidence type="ECO:0000313" key="2">
    <source>
        <dbReference type="EMBL" id="CUA68522.1"/>
    </source>
</evidence>
<feature type="transmembrane region" description="Helical" evidence="1">
    <location>
        <begin position="62"/>
        <end position="78"/>
    </location>
</feature>
<sequence>MNNTDTCPGDEIHDFCTTIVSNSDISGIGVRVAIYVQTFLSMMVASLLPYHEKAFRDTSRNSYVVSTSLMIAALIQLKTQELSLFDALIVTMLTTIMTAFVTVNGPYIRTLGLSINISSFLFTTFWVYWGLQVWNDPRTFGIPEGREGCMASANTVFVVFGHNVSVTNSGLRGFAMFIFAIGSISALSALWQCITWSVRYMVGSARTAKENAAARFAKELRNRKTRSGGRGQHMTRFGGMVGLIYMIVTTEQIVQHNSDVPGQVNGWSYSQTIALIMLGQQIMDCITYFKEEIEYRRKQRTEINARGDYA</sequence>
<feature type="transmembrane region" description="Helical" evidence="1">
    <location>
        <begin position="110"/>
        <end position="129"/>
    </location>
</feature>
<feature type="transmembrane region" description="Helical" evidence="1">
    <location>
        <begin position="173"/>
        <end position="191"/>
    </location>
</feature>
<dbReference type="Proteomes" id="UP000044841">
    <property type="component" value="Unassembled WGS sequence"/>
</dbReference>
<feature type="transmembrane region" description="Helical" evidence="1">
    <location>
        <begin position="84"/>
        <end position="103"/>
    </location>
</feature>
<keyword evidence="1" id="KW-0472">Membrane</keyword>
<reference evidence="2 3" key="1">
    <citation type="submission" date="2015-07" db="EMBL/GenBank/DDBJ databases">
        <authorList>
            <person name="Noorani M."/>
        </authorList>
    </citation>
    <scope>NUCLEOTIDE SEQUENCE [LARGE SCALE GENOMIC DNA]</scope>
    <source>
        <strain evidence="2">BBA 69670</strain>
    </source>
</reference>
<evidence type="ECO:0000313" key="3">
    <source>
        <dbReference type="Proteomes" id="UP000044841"/>
    </source>
</evidence>
<keyword evidence="3" id="KW-1185">Reference proteome</keyword>
<accession>A0A0K6FR04</accession>
<proteinExistence type="predicted"/>
<keyword evidence="1" id="KW-0812">Transmembrane</keyword>
<evidence type="ECO:0008006" key="4">
    <source>
        <dbReference type="Google" id="ProtNLM"/>
    </source>
</evidence>
<name>A0A0K6FR04_9AGAM</name>